<evidence type="ECO:0000313" key="1">
    <source>
        <dbReference type="EMBL" id="OXA63089.1"/>
    </source>
</evidence>
<dbReference type="AlphaFoldDB" id="A0A226EZU2"/>
<organism evidence="1 2">
    <name type="scientific">Folsomia candida</name>
    <name type="common">Springtail</name>
    <dbReference type="NCBI Taxonomy" id="158441"/>
    <lineage>
        <taxon>Eukaryota</taxon>
        <taxon>Metazoa</taxon>
        <taxon>Ecdysozoa</taxon>
        <taxon>Arthropoda</taxon>
        <taxon>Hexapoda</taxon>
        <taxon>Collembola</taxon>
        <taxon>Entomobryomorpha</taxon>
        <taxon>Isotomoidea</taxon>
        <taxon>Isotomidae</taxon>
        <taxon>Proisotominae</taxon>
        <taxon>Folsomia</taxon>
    </lineage>
</organism>
<gene>
    <name evidence="1" type="ORF">Fcan01_01464</name>
</gene>
<name>A0A226EZU2_FOLCA</name>
<dbReference type="Proteomes" id="UP000198287">
    <property type="component" value="Unassembled WGS sequence"/>
</dbReference>
<dbReference type="OrthoDB" id="6250306at2759"/>
<keyword evidence="2" id="KW-1185">Reference proteome</keyword>
<reference evidence="1 2" key="1">
    <citation type="submission" date="2015-12" db="EMBL/GenBank/DDBJ databases">
        <title>The genome of Folsomia candida.</title>
        <authorList>
            <person name="Faddeeva A."/>
            <person name="Derks M.F."/>
            <person name="Anvar Y."/>
            <person name="Smit S."/>
            <person name="Van Straalen N."/>
            <person name="Roelofs D."/>
        </authorList>
    </citation>
    <scope>NUCLEOTIDE SEQUENCE [LARGE SCALE GENOMIC DNA]</scope>
    <source>
        <strain evidence="1 2">VU population</strain>
        <tissue evidence="1">Whole body</tissue>
    </source>
</reference>
<dbReference type="EMBL" id="LNIX01000001">
    <property type="protein sequence ID" value="OXA63089.1"/>
    <property type="molecule type" value="Genomic_DNA"/>
</dbReference>
<comment type="caution">
    <text evidence="1">The sequence shown here is derived from an EMBL/GenBank/DDBJ whole genome shotgun (WGS) entry which is preliminary data.</text>
</comment>
<sequence length="102" mass="11418">MASTDLMHRIVALQQFDGSFNLDPTVCAAISVNHTVVSQRAQQRGWDSKAFAVTLVLAFLKEKLASLQDDWELIADKSRIWLMQNAAHKADEMFDEAVKIVA</sequence>
<accession>A0A226EZU2</accession>
<evidence type="ECO:0000313" key="2">
    <source>
        <dbReference type="Proteomes" id="UP000198287"/>
    </source>
</evidence>
<proteinExistence type="predicted"/>
<protein>
    <submittedName>
        <fullName evidence="1">von Willebrand factor A domain-containing protein 5A</fullName>
    </submittedName>
</protein>